<dbReference type="Proteomes" id="UP000249915">
    <property type="component" value="Unassembled WGS sequence"/>
</dbReference>
<accession>A0A2V4B1R3</accession>
<comment type="caution">
    <text evidence="3">The sequence shown here is derived from an EMBL/GenBank/DDBJ whole genome shotgun (WGS) entry which is preliminary data.</text>
</comment>
<evidence type="ECO:0000256" key="2">
    <source>
        <dbReference type="SAM" id="MobiDB-lite"/>
    </source>
</evidence>
<gene>
    <name evidence="3" type="ORF">BAY60_17965</name>
</gene>
<feature type="coiled-coil region" evidence="1">
    <location>
        <begin position="158"/>
        <end position="215"/>
    </location>
</feature>
<dbReference type="PANTHER" id="PTHR39441:SF1">
    <property type="entry name" value="DUF2252 DOMAIN-CONTAINING PROTEIN"/>
    <property type="match status" value="1"/>
</dbReference>
<proteinExistence type="predicted"/>
<keyword evidence="4" id="KW-1185">Reference proteome</keyword>
<dbReference type="OrthoDB" id="1491115at2"/>
<reference evidence="3 4" key="1">
    <citation type="submission" date="2016-07" db="EMBL/GenBank/DDBJ databases">
        <title>Draft genome sequence of Prauserella muralis DSM 45305, isolated from a mould-covered wall in an indoor environment.</title>
        <authorList>
            <person name="Ruckert C."/>
            <person name="Albersmeier A."/>
            <person name="Jiang C.-L."/>
            <person name="Jiang Y."/>
            <person name="Kalinowski J."/>
            <person name="Schneider O."/>
            <person name="Winkler A."/>
            <person name="Zotchev S.B."/>
        </authorList>
    </citation>
    <scope>NUCLEOTIDE SEQUENCE [LARGE SCALE GENOMIC DNA]</scope>
    <source>
        <strain evidence="3 4">DSM 45305</strain>
    </source>
</reference>
<sequence>MDDPIDLRTPVSPDEVHARGAALRDATPPSSHDHDPVSDSRPAVLDYVEASNAGRLPHLVPLRIGKMMASPFSFFRGAAGLMAADLAGTPASGLSAQLCGDAHAANFGLFGTPDGQIVMDINDFDETVPGPWEWDLKRLAASLVLAGREGGVPEKQCLESAEDAVKSYRRTVRALAELPFMRSWNALPDASVVAKAKADELIDDFEKAAAKARKNTSAKIAAKRTEEYEDDATGRRWRRFSEDPPTRTRVDEATAEAVIGGLESYVDTLRESRRNLIARYSVSDVAFRVVGTGSVGRRCYIALLHGNGDEALVLQLKEACPSALEPFVETRPAEHEGRRIVHGTRLVQAETDILLGWTTIEGRPFIVRQFRNMKGDIDPTGLEGDHLDDYGRLAGALLARAHTRSIDPRLLAGYFAGDEDMDEAVGRYAARYADQTEADHAELVAAVKAGTVRAEEPPD</sequence>
<evidence type="ECO:0000256" key="1">
    <source>
        <dbReference type="SAM" id="Coils"/>
    </source>
</evidence>
<evidence type="ECO:0000313" key="3">
    <source>
        <dbReference type="EMBL" id="PXY28211.1"/>
    </source>
</evidence>
<dbReference type="InterPro" id="IPR018721">
    <property type="entry name" value="DUF2252"/>
</dbReference>
<dbReference type="AlphaFoldDB" id="A0A2V4B1R3"/>
<evidence type="ECO:0000313" key="4">
    <source>
        <dbReference type="Proteomes" id="UP000249915"/>
    </source>
</evidence>
<dbReference type="PANTHER" id="PTHR39441">
    <property type="entry name" value="DUF2252 DOMAIN-CONTAINING PROTEIN"/>
    <property type="match status" value="1"/>
</dbReference>
<organism evidence="3 4">
    <name type="scientific">Prauserella muralis</name>
    <dbReference type="NCBI Taxonomy" id="588067"/>
    <lineage>
        <taxon>Bacteria</taxon>
        <taxon>Bacillati</taxon>
        <taxon>Actinomycetota</taxon>
        <taxon>Actinomycetes</taxon>
        <taxon>Pseudonocardiales</taxon>
        <taxon>Pseudonocardiaceae</taxon>
        <taxon>Prauserella</taxon>
    </lineage>
</organism>
<dbReference type="Pfam" id="PF10009">
    <property type="entry name" value="DUF2252"/>
    <property type="match status" value="1"/>
</dbReference>
<name>A0A2V4B1R3_9PSEU</name>
<feature type="region of interest" description="Disordered" evidence="2">
    <location>
        <begin position="1"/>
        <end position="40"/>
    </location>
</feature>
<dbReference type="RefSeq" id="WP_112282221.1">
    <property type="nucleotide sequence ID" value="NZ_MASW01000002.1"/>
</dbReference>
<protein>
    <submittedName>
        <fullName evidence="3">Uncharacterized protein</fullName>
    </submittedName>
</protein>
<dbReference type="EMBL" id="MASW01000002">
    <property type="protein sequence ID" value="PXY28211.1"/>
    <property type="molecule type" value="Genomic_DNA"/>
</dbReference>
<keyword evidence="1" id="KW-0175">Coiled coil</keyword>